<dbReference type="EMBL" id="AP018216">
    <property type="protein sequence ID" value="BAY69879.1"/>
    <property type="molecule type" value="Genomic_DNA"/>
</dbReference>
<accession>A0A1Z4KLM6</accession>
<sequence length="150" mass="17399">MANQRETNSYTNQVDEFTEALATARKMQEDWLNYGINFIHIYVEDAHGDWLETWGDEEIFTSSVLSKIKEFLISDDNVALRLRRHLGDDLQSVECHRSLFDIAVNLEECWQYPTEQRLTAIKHLLANDKNSEIAILDLANSLVQKLSEIL</sequence>
<evidence type="ECO:0000313" key="2">
    <source>
        <dbReference type="Proteomes" id="UP000217507"/>
    </source>
</evidence>
<name>A0A1Z4KLM6_ANAVA</name>
<gene>
    <name evidence="1" type="ORF">NIES23_26790</name>
</gene>
<evidence type="ECO:0000313" key="1">
    <source>
        <dbReference type="EMBL" id="BAY69879.1"/>
    </source>
</evidence>
<organism evidence="1 2">
    <name type="scientific">Trichormus variabilis NIES-23</name>
    <dbReference type="NCBI Taxonomy" id="1973479"/>
    <lineage>
        <taxon>Bacteria</taxon>
        <taxon>Bacillati</taxon>
        <taxon>Cyanobacteriota</taxon>
        <taxon>Cyanophyceae</taxon>
        <taxon>Nostocales</taxon>
        <taxon>Nostocaceae</taxon>
        <taxon>Trichormus</taxon>
    </lineage>
</organism>
<proteinExistence type="predicted"/>
<reference evidence="1 2" key="1">
    <citation type="submission" date="2017-06" db="EMBL/GenBank/DDBJ databases">
        <title>Genome sequencing of cyanobaciteial culture collection at National Institute for Environmental Studies (NIES).</title>
        <authorList>
            <person name="Hirose Y."/>
            <person name="Shimura Y."/>
            <person name="Fujisawa T."/>
            <person name="Nakamura Y."/>
            <person name="Kawachi M."/>
        </authorList>
    </citation>
    <scope>NUCLEOTIDE SEQUENCE [LARGE SCALE GENOMIC DNA]</scope>
    <source>
        <strain evidence="1 2">NIES-23</strain>
    </source>
</reference>
<dbReference type="AlphaFoldDB" id="A0A1Z4KLM6"/>
<protein>
    <submittedName>
        <fullName evidence="1">Uncharacterized protein</fullName>
    </submittedName>
</protein>
<dbReference type="Proteomes" id="UP000217507">
    <property type="component" value="Chromosome"/>
</dbReference>